<dbReference type="SUPFAM" id="SSF52540">
    <property type="entry name" value="P-loop containing nucleoside triphosphate hydrolases"/>
    <property type="match status" value="1"/>
</dbReference>
<feature type="region of interest" description="Disordered" evidence="3">
    <location>
        <begin position="1"/>
        <end position="38"/>
    </location>
</feature>
<dbReference type="InterPro" id="IPR027417">
    <property type="entry name" value="P-loop_NTPase"/>
</dbReference>
<dbReference type="GO" id="GO:0005524">
    <property type="term" value="F:ATP binding"/>
    <property type="evidence" value="ECO:0007669"/>
    <property type="project" value="UniProtKB-KW"/>
</dbReference>
<sequence>MTPRTPPQHAARSRATPRRYVPARTDSHAEAPSRPQSGVTVAPANLVVFSAPSGGIGTSTLTALVGLALSSRNVTCALLDADLDGGGLDVLLGIEHEPGLTLQDLDAPLGHIEGEALNREIPEWEGIRVLAHTPWRGANPEWWELEATAGALAEANDVVLVDAGRGSVIGHIPGFATARQVMVVDLSVLGMARAKSHAILLDRLRGAAEDATGGRAKRAGRTDMTDASAEPPIIVGVEPRGVARRQSASSVAVAEAVAYLGEDVLGPVRCAPSLCSDMLAGLGIRAVPKRNRRVVDALADGILAAAGIRAPSEKRRPS</sequence>
<dbReference type="PANTHER" id="PTHR43384:SF6">
    <property type="entry name" value="SEPTUM SITE-DETERMINING PROTEIN MIND HOMOLOG, CHLOROPLASTIC"/>
    <property type="match status" value="1"/>
</dbReference>
<evidence type="ECO:0000256" key="3">
    <source>
        <dbReference type="SAM" id="MobiDB-lite"/>
    </source>
</evidence>
<dbReference type="GO" id="GO:0009898">
    <property type="term" value="C:cytoplasmic side of plasma membrane"/>
    <property type="evidence" value="ECO:0007669"/>
    <property type="project" value="TreeGrafter"/>
</dbReference>
<protein>
    <submittedName>
        <fullName evidence="4">Cobyric acid synthase</fullName>
    </submittedName>
</protein>
<dbReference type="STRING" id="762211.BSTEL_1900"/>
<evidence type="ECO:0000256" key="2">
    <source>
        <dbReference type="ARBA" id="ARBA00022840"/>
    </source>
</evidence>
<keyword evidence="2" id="KW-0067">ATP-binding</keyword>
<accession>A0A087DN91</accession>
<gene>
    <name evidence="4" type="ORF">BSTEL_1900</name>
</gene>
<dbReference type="RefSeq" id="WP_051922945.1">
    <property type="nucleotide sequence ID" value="NZ_JGZP01000014.1"/>
</dbReference>
<proteinExistence type="predicted"/>
<dbReference type="GO" id="GO:0005829">
    <property type="term" value="C:cytosol"/>
    <property type="evidence" value="ECO:0007669"/>
    <property type="project" value="TreeGrafter"/>
</dbReference>
<keyword evidence="5" id="KW-1185">Reference proteome</keyword>
<dbReference type="GO" id="GO:0051782">
    <property type="term" value="P:negative regulation of cell division"/>
    <property type="evidence" value="ECO:0007669"/>
    <property type="project" value="TreeGrafter"/>
</dbReference>
<keyword evidence="1" id="KW-0547">Nucleotide-binding</keyword>
<evidence type="ECO:0000313" key="4">
    <source>
        <dbReference type="EMBL" id="KFI96991.1"/>
    </source>
</evidence>
<dbReference type="Proteomes" id="UP000029004">
    <property type="component" value="Unassembled WGS sequence"/>
</dbReference>
<comment type="caution">
    <text evidence="4">The sequence shown here is derived from an EMBL/GenBank/DDBJ whole genome shotgun (WGS) entry which is preliminary data.</text>
</comment>
<reference evidence="4 5" key="1">
    <citation type="submission" date="2014-03" db="EMBL/GenBank/DDBJ databases">
        <title>Genomics of Bifidobacteria.</title>
        <authorList>
            <person name="Ventura M."/>
            <person name="Milani C."/>
            <person name="Lugli G.A."/>
        </authorList>
    </citation>
    <scope>NUCLEOTIDE SEQUENCE [LARGE SCALE GENOMIC DNA]</scope>
    <source>
        <strain evidence="4 5">DSM 23968</strain>
    </source>
</reference>
<dbReference type="InterPro" id="IPR050625">
    <property type="entry name" value="ParA/MinD_ATPase"/>
</dbReference>
<dbReference type="Gene3D" id="3.40.50.300">
    <property type="entry name" value="P-loop containing nucleotide triphosphate hydrolases"/>
    <property type="match status" value="1"/>
</dbReference>
<dbReference type="PANTHER" id="PTHR43384">
    <property type="entry name" value="SEPTUM SITE-DETERMINING PROTEIN MIND HOMOLOG, CHLOROPLASTIC-RELATED"/>
    <property type="match status" value="1"/>
</dbReference>
<dbReference type="GO" id="GO:0016887">
    <property type="term" value="F:ATP hydrolysis activity"/>
    <property type="evidence" value="ECO:0007669"/>
    <property type="project" value="TreeGrafter"/>
</dbReference>
<dbReference type="AlphaFoldDB" id="A0A087DN91"/>
<dbReference type="EMBL" id="JGZP01000014">
    <property type="protein sequence ID" value="KFI96991.1"/>
    <property type="molecule type" value="Genomic_DNA"/>
</dbReference>
<name>A0A087DN91_9BIFI</name>
<organism evidence="4 5">
    <name type="scientific">Bifidobacterium stellenboschense</name>
    <dbReference type="NCBI Taxonomy" id="762211"/>
    <lineage>
        <taxon>Bacteria</taxon>
        <taxon>Bacillati</taxon>
        <taxon>Actinomycetota</taxon>
        <taxon>Actinomycetes</taxon>
        <taxon>Bifidobacteriales</taxon>
        <taxon>Bifidobacteriaceae</taxon>
        <taxon>Bifidobacterium</taxon>
    </lineage>
</organism>
<evidence type="ECO:0000313" key="5">
    <source>
        <dbReference type="Proteomes" id="UP000029004"/>
    </source>
</evidence>
<dbReference type="eggNOG" id="COG0455">
    <property type="taxonomic scope" value="Bacteria"/>
</dbReference>
<evidence type="ECO:0000256" key="1">
    <source>
        <dbReference type="ARBA" id="ARBA00022741"/>
    </source>
</evidence>